<keyword evidence="8" id="KW-1185">Reference proteome</keyword>
<dbReference type="AlphaFoldDB" id="A0A2J6SZZ1"/>
<feature type="transmembrane region" description="Helical" evidence="6">
    <location>
        <begin position="59"/>
        <end position="76"/>
    </location>
</feature>
<evidence type="ECO:0008006" key="9">
    <source>
        <dbReference type="Google" id="ProtNLM"/>
    </source>
</evidence>
<evidence type="ECO:0000313" key="7">
    <source>
        <dbReference type="EMBL" id="PMD56243.1"/>
    </source>
</evidence>
<name>A0A2J6SZZ1_9HELO</name>
<evidence type="ECO:0000256" key="5">
    <source>
        <dbReference type="SAM" id="MobiDB-lite"/>
    </source>
</evidence>
<dbReference type="Pfam" id="PF04479">
    <property type="entry name" value="RTA1"/>
    <property type="match status" value="1"/>
</dbReference>
<dbReference type="InParanoid" id="A0A2J6SZZ1"/>
<feature type="transmembrane region" description="Helical" evidence="6">
    <location>
        <begin position="129"/>
        <end position="152"/>
    </location>
</feature>
<feature type="compositionally biased region" description="Basic and acidic residues" evidence="5">
    <location>
        <begin position="364"/>
        <end position="389"/>
    </location>
</feature>
<reference evidence="7 8" key="1">
    <citation type="submission" date="2016-04" db="EMBL/GenBank/DDBJ databases">
        <title>A degradative enzymes factory behind the ericoid mycorrhizal symbiosis.</title>
        <authorList>
            <consortium name="DOE Joint Genome Institute"/>
            <person name="Martino E."/>
            <person name="Morin E."/>
            <person name="Grelet G."/>
            <person name="Kuo A."/>
            <person name="Kohler A."/>
            <person name="Daghino S."/>
            <person name="Barry K."/>
            <person name="Choi C."/>
            <person name="Cichocki N."/>
            <person name="Clum A."/>
            <person name="Copeland A."/>
            <person name="Hainaut M."/>
            <person name="Haridas S."/>
            <person name="Labutti K."/>
            <person name="Lindquist E."/>
            <person name="Lipzen A."/>
            <person name="Khouja H.-R."/>
            <person name="Murat C."/>
            <person name="Ohm R."/>
            <person name="Olson A."/>
            <person name="Spatafora J."/>
            <person name="Veneault-Fourrey C."/>
            <person name="Henrissat B."/>
            <person name="Grigoriev I."/>
            <person name="Martin F."/>
            <person name="Perotto S."/>
        </authorList>
    </citation>
    <scope>NUCLEOTIDE SEQUENCE [LARGE SCALE GENOMIC DNA]</scope>
    <source>
        <strain evidence="7 8">E</strain>
    </source>
</reference>
<protein>
    <recommendedName>
        <fullName evidence="9">RTA1-domain-containing protein</fullName>
    </recommendedName>
</protein>
<organism evidence="7 8">
    <name type="scientific">Hyaloscypha bicolor E</name>
    <dbReference type="NCBI Taxonomy" id="1095630"/>
    <lineage>
        <taxon>Eukaryota</taxon>
        <taxon>Fungi</taxon>
        <taxon>Dikarya</taxon>
        <taxon>Ascomycota</taxon>
        <taxon>Pezizomycotina</taxon>
        <taxon>Leotiomycetes</taxon>
        <taxon>Helotiales</taxon>
        <taxon>Hyaloscyphaceae</taxon>
        <taxon>Hyaloscypha</taxon>
        <taxon>Hyaloscypha bicolor</taxon>
    </lineage>
</organism>
<gene>
    <name evidence="7" type="ORF">K444DRAFT_616052</name>
</gene>
<feature type="transmembrane region" description="Helical" evidence="6">
    <location>
        <begin position="88"/>
        <end position="108"/>
    </location>
</feature>
<dbReference type="GO" id="GO:0016020">
    <property type="term" value="C:membrane"/>
    <property type="evidence" value="ECO:0007669"/>
    <property type="project" value="UniProtKB-SubCell"/>
</dbReference>
<dbReference type="STRING" id="1095630.A0A2J6SZZ1"/>
<evidence type="ECO:0000256" key="3">
    <source>
        <dbReference type="ARBA" id="ARBA00022989"/>
    </source>
</evidence>
<feature type="transmembrane region" description="Helical" evidence="6">
    <location>
        <begin position="30"/>
        <end position="47"/>
    </location>
</feature>
<dbReference type="InterPro" id="IPR007568">
    <property type="entry name" value="RTA1"/>
</dbReference>
<evidence type="ECO:0000256" key="6">
    <source>
        <dbReference type="SAM" id="Phobius"/>
    </source>
</evidence>
<dbReference type="OrthoDB" id="3358017at2759"/>
<evidence type="ECO:0000256" key="4">
    <source>
        <dbReference type="ARBA" id="ARBA00023136"/>
    </source>
</evidence>
<keyword evidence="2 6" id="KW-0812">Transmembrane</keyword>
<feature type="transmembrane region" description="Helical" evidence="6">
    <location>
        <begin position="172"/>
        <end position="191"/>
    </location>
</feature>
<sequence>MADIKRGVHTSAVGSQYVEGSLYYYAPNKAAPILFGILFLISFVFHVRQTSRYKSWKITVMLPWCALTIGAGYILREVGAFKYNNVNIYIASMTIIYSVPPLYEMCNYQILSRLLYYVPYHSPLHPGRILTTLGGISAIVETFNGNGVSYWANIKVSPGKQRMGLAFLKASLVIQLVMLFGFVSLICWFHYNCHKKGPFPKPIKDVLITLYASSVLIGIRAIYRTVEYYSVTIFIYKPDMDPSSASPLIKYEAFFWVFEALLMLTNSVLWNVRHPMEHLPRDSRVYLSEDGVTEITGPGYEDLRFFVIAMVDPFDLIGLAMGKHIRKEFWKEEHGKSKGGDEESGGKEDAEKAAGAGGDGFGVGKEKVVISEEKDSSSRQVLDESRAGN</sequence>
<dbReference type="GeneID" id="36588923"/>
<keyword evidence="4 6" id="KW-0472">Membrane</keyword>
<accession>A0A2J6SZZ1</accession>
<feature type="compositionally biased region" description="Basic and acidic residues" evidence="5">
    <location>
        <begin position="333"/>
        <end position="352"/>
    </location>
</feature>
<evidence type="ECO:0000256" key="2">
    <source>
        <dbReference type="ARBA" id="ARBA00022692"/>
    </source>
</evidence>
<dbReference type="RefSeq" id="XP_024733147.1">
    <property type="nucleotide sequence ID" value="XM_024880846.1"/>
</dbReference>
<proteinExistence type="predicted"/>
<dbReference type="Proteomes" id="UP000235371">
    <property type="component" value="Unassembled WGS sequence"/>
</dbReference>
<dbReference type="PANTHER" id="PTHR31465:SF13">
    <property type="entry name" value="RTA1 DOMAIN PROTEIN-RELATED"/>
    <property type="match status" value="1"/>
</dbReference>
<feature type="region of interest" description="Disordered" evidence="5">
    <location>
        <begin position="333"/>
        <end position="389"/>
    </location>
</feature>
<evidence type="ECO:0000256" key="1">
    <source>
        <dbReference type="ARBA" id="ARBA00004141"/>
    </source>
</evidence>
<evidence type="ECO:0000313" key="8">
    <source>
        <dbReference type="Proteomes" id="UP000235371"/>
    </source>
</evidence>
<keyword evidence="3 6" id="KW-1133">Transmembrane helix</keyword>
<feature type="transmembrane region" description="Helical" evidence="6">
    <location>
        <begin position="203"/>
        <end position="223"/>
    </location>
</feature>
<comment type="subcellular location">
    <subcellularLocation>
        <location evidence="1">Membrane</location>
        <topology evidence="1">Multi-pass membrane protein</topology>
    </subcellularLocation>
</comment>
<dbReference type="EMBL" id="KZ613848">
    <property type="protein sequence ID" value="PMD56243.1"/>
    <property type="molecule type" value="Genomic_DNA"/>
</dbReference>
<dbReference type="PANTHER" id="PTHR31465">
    <property type="entry name" value="PROTEIN RTA1-RELATED"/>
    <property type="match status" value="1"/>
</dbReference>